<dbReference type="AlphaFoldDB" id="A0A1E4SF55"/>
<evidence type="ECO:0000313" key="1">
    <source>
        <dbReference type="EMBL" id="ODV78159.1"/>
    </source>
</evidence>
<dbReference type="EMBL" id="KV453914">
    <property type="protein sequence ID" value="ODV78159.1"/>
    <property type="molecule type" value="Genomic_DNA"/>
</dbReference>
<dbReference type="Proteomes" id="UP000094285">
    <property type="component" value="Unassembled WGS sequence"/>
</dbReference>
<protein>
    <submittedName>
        <fullName evidence="1">Uncharacterized protein</fullName>
    </submittedName>
</protein>
<reference evidence="2" key="1">
    <citation type="submission" date="2016-05" db="EMBL/GenBank/DDBJ databases">
        <title>Comparative genomics of biotechnologically important yeasts.</title>
        <authorList>
            <consortium name="DOE Joint Genome Institute"/>
            <person name="Riley R."/>
            <person name="Haridas S."/>
            <person name="Wolfe K.H."/>
            <person name="Lopes M.R."/>
            <person name="Hittinger C.T."/>
            <person name="Goker M."/>
            <person name="Salamov A."/>
            <person name="Wisecaver J."/>
            <person name="Long T.M."/>
            <person name="Aerts A.L."/>
            <person name="Barry K."/>
            <person name="Choi C."/>
            <person name="Clum A."/>
            <person name="Coughlan A.Y."/>
            <person name="Deshpande S."/>
            <person name="Douglass A.P."/>
            <person name="Hanson S.J."/>
            <person name="Klenk H.-P."/>
            <person name="Labutti K."/>
            <person name="Lapidus A."/>
            <person name="Lindquist E."/>
            <person name="Lipzen A."/>
            <person name="Meier-Kolthoff J.P."/>
            <person name="Ohm R.A."/>
            <person name="Otillar R.P."/>
            <person name="Pangilinan J."/>
            <person name="Peng Y."/>
            <person name="Rokas A."/>
            <person name="Rosa C.A."/>
            <person name="Scheuner C."/>
            <person name="Sibirny A.A."/>
            <person name="Slot J.C."/>
            <person name="Stielow J.B."/>
            <person name="Sun H."/>
            <person name="Kurtzman C.P."/>
            <person name="Blackwell M."/>
            <person name="Grigoriev I.V."/>
            <person name="Jeffries T.W."/>
        </authorList>
    </citation>
    <scope>NUCLEOTIDE SEQUENCE [LARGE SCALE GENOMIC DNA]</scope>
    <source>
        <strain evidence="2">NRRL Y-17324</strain>
    </source>
</reference>
<accession>A0A1E4SF55</accession>
<sequence length="104" mass="12428">MFSRHIRPAPRLARTLAKITFPEAQAQPKPKLSEFKNPLLHTFLVASSTCLVLHAVWLRLEYEVEEKKLAEKTKQLEDSIQDLLDEKRVEIERSNKRWYHYLWK</sequence>
<proteinExistence type="predicted"/>
<dbReference type="RefSeq" id="XP_020063281.1">
    <property type="nucleotide sequence ID" value="XM_020211145.1"/>
</dbReference>
<gene>
    <name evidence="1" type="ORF">CANTADRAFT_7611</name>
</gene>
<organism evidence="1 2">
    <name type="scientific">Suhomyces tanzawaensis NRRL Y-17324</name>
    <dbReference type="NCBI Taxonomy" id="984487"/>
    <lineage>
        <taxon>Eukaryota</taxon>
        <taxon>Fungi</taxon>
        <taxon>Dikarya</taxon>
        <taxon>Ascomycota</taxon>
        <taxon>Saccharomycotina</taxon>
        <taxon>Pichiomycetes</taxon>
        <taxon>Debaryomycetaceae</taxon>
        <taxon>Suhomyces</taxon>
    </lineage>
</organism>
<dbReference type="OrthoDB" id="4010196at2759"/>
<name>A0A1E4SF55_9ASCO</name>
<evidence type="ECO:0000313" key="2">
    <source>
        <dbReference type="Proteomes" id="UP000094285"/>
    </source>
</evidence>
<dbReference type="GeneID" id="30985281"/>
<keyword evidence="2" id="KW-1185">Reference proteome</keyword>